<dbReference type="EMBL" id="CALNXK010000057">
    <property type="protein sequence ID" value="CAH3136016.1"/>
    <property type="molecule type" value="Genomic_DNA"/>
</dbReference>
<dbReference type="Proteomes" id="UP001159405">
    <property type="component" value="Unassembled WGS sequence"/>
</dbReference>
<sequence length="150" mass="17376">MEIFFKHPIASRGWHVYGKTKERDAEALLVDQYAVAWLMKSKENLVVDVVGNVPQEISRFVYFFLHHVRSIDAVVEDEKYRPSPIAKGGLEIVLRGTFKIDDSKRSLLHRLKELIEKNYELLYESATDEEESLASDLSIVFMIDDEAEEE</sequence>
<keyword evidence="2" id="KW-1185">Reference proteome</keyword>
<gene>
    <name evidence="1" type="ORF">PLOB_00038319</name>
</gene>
<accession>A0ABN8P6V2</accession>
<comment type="caution">
    <text evidence="1">The sequence shown here is derived from an EMBL/GenBank/DDBJ whole genome shotgun (WGS) entry which is preliminary data.</text>
</comment>
<proteinExistence type="predicted"/>
<reference evidence="1 2" key="1">
    <citation type="submission" date="2022-05" db="EMBL/GenBank/DDBJ databases">
        <authorList>
            <consortium name="Genoscope - CEA"/>
            <person name="William W."/>
        </authorList>
    </citation>
    <scope>NUCLEOTIDE SEQUENCE [LARGE SCALE GENOMIC DNA]</scope>
</reference>
<evidence type="ECO:0000313" key="2">
    <source>
        <dbReference type="Proteomes" id="UP001159405"/>
    </source>
</evidence>
<organism evidence="1 2">
    <name type="scientific">Porites lobata</name>
    <dbReference type="NCBI Taxonomy" id="104759"/>
    <lineage>
        <taxon>Eukaryota</taxon>
        <taxon>Metazoa</taxon>
        <taxon>Cnidaria</taxon>
        <taxon>Anthozoa</taxon>
        <taxon>Hexacorallia</taxon>
        <taxon>Scleractinia</taxon>
        <taxon>Fungiina</taxon>
        <taxon>Poritidae</taxon>
        <taxon>Porites</taxon>
    </lineage>
</organism>
<evidence type="ECO:0000313" key="1">
    <source>
        <dbReference type="EMBL" id="CAH3136016.1"/>
    </source>
</evidence>
<protein>
    <submittedName>
        <fullName evidence="1">Uncharacterized protein</fullName>
    </submittedName>
</protein>
<name>A0ABN8P6V2_9CNID</name>